<dbReference type="AlphaFoldDB" id="A0A6J4VQJ3"/>
<proteinExistence type="predicted"/>
<feature type="region of interest" description="Disordered" evidence="1">
    <location>
        <begin position="29"/>
        <end position="64"/>
    </location>
</feature>
<dbReference type="EMBL" id="CADCWM010000839">
    <property type="protein sequence ID" value="CAA9582192.1"/>
    <property type="molecule type" value="Genomic_DNA"/>
</dbReference>
<accession>A0A6J4VQJ3</accession>
<protein>
    <submittedName>
        <fullName evidence="2">Uncharacterized protein</fullName>
    </submittedName>
</protein>
<evidence type="ECO:0000313" key="2">
    <source>
        <dbReference type="EMBL" id="CAA9582192.1"/>
    </source>
</evidence>
<name>A0A6J4VQJ3_9BACT</name>
<evidence type="ECO:0000256" key="1">
    <source>
        <dbReference type="SAM" id="MobiDB-lite"/>
    </source>
</evidence>
<sequence length="77" mass="8505">MRNRGVLDPALSIRHLGKERNTHGEVHAAVTPPSYPFLHRSRASSRQQPIRAGIRGDTTPGRDIIPALCDDAKARLQ</sequence>
<organism evidence="2">
    <name type="scientific">uncultured Thermomicrobiales bacterium</name>
    <dbReference type="NCBI Taxonomy" id="1645740"/>
    <lineage>
        <taxon>Bacteria</taxon>
        <taxon>Pseudomonadati</taxon>
        <taxon>Thermomicrobiota</taxon>
        <taxon>Thermomicrobia</taxon>
        <taxon>Thermomicrobiales</taxon>
        <taxon>environmental samples</taxon>
    </lineage>
</organism>
<reference evidence="2" key="1">
    <citation type="submission" date="2020-02" db="EMBL/GenBank/DDBJ databases">
        <authorList>
            <person name="Meier V. D."/>
        </authorList>
    </citation>
    <scope>NUCLEOTIDE SEQUENCE</scope>
    <source>
        <strain evidence="2">AVDCRST_MAG88</strain>
    </source>
</reference>
<gene>
    <name evidence="2" type="ORF">AVDCRST_MAG88-3479</name>
</gene>